<accession>A0A7W9W1W9</accession>
<feature type="transmembrane region" description="Helical" evidence="1">
    <location>
        <begin position="332"/>
        <end position="350"/>
    </location>
</feature>
<comment type="caution">
    <text evidence="2">The sequence shown here is derived from an EMBL/GenBank/DDBJ whole genome shotgun (WGS) entry which is preliminary data.</text>
</comment>
<feature type="transmembrane region" description="Helical" evidence="1">
    <location>
        <begin position="20"/>
        <end position="37"/>
    </location>
</feature>
<protein>
    <submittedName>
        <fullName evidence="2">MFS family permease</fullName>
    </submittedName>
</protein>
<dbReference type="InterPro" id="IPR011470">
    <property type="entry name" value="DUF1576"/>
</dbReference>
<feature type="transmembrane region" description="Helical" evidence="1">
    <location>
        <begin position="235"/>
        <end position="254"/>
    </location>
</feature>
<feature type="transmembrane region" description="Helical" evidence="1">
    <location>
        <begin position="196"/>
        <end position="215"/>
    </location>
</feature>
<evidence type="ECO:0000313" key="2">
    <source>
        <dbReference type="EMBL" id="MBB6041300.1"/>
    </source>
</evidence>
<feature type="transmembrane region" description="Helical" evidence="1">
    <location>
        <begin position="357"/>
        <end position="383"/>
    </location>
</feature>
<feature type="transmembrane region" description="Helical" evidence="1">
    <location>
        <begin position="98"/>
        <end position="126"/>
    </location>
</feature>
<organism evidence="2 3">
    <name type="scientific">Oribacterium sinus</name>
    <dbReference type="NCBI Taxonomy" id="237576"/>
    <lineage>
        <taxon>Bacteria</taxon>
        <taxon>Bacillati</taxon>
        <taxon>Bacillota</taxon>
        <taxon>Clostridia</taxon>
        <taxon>Lachnospirales</taxon>
        <taxon>Lachnospiraceae</taxon>
        <taxon>Oribacterium</taxon>
    </lineage>
</organism>
<feature type="transmembrane region" description="Helical" evidence="1">
    <location>
        <begin position="164"/>
        <end position="184"/>
    </location>
</feature>
<gene>
    <name evidence="2" type="ORF">HNQ46_001277</name>
</gene>
<evidence type="ECO:0000313" key="3">
    <source>
        <dbReference type="Proteomes" id="UP000522163"/>
    </source>
</evidence>
<dbReference type="Proteomes" id="UP000522163">
    <property type="component" value="Unassembled WGS sequence"/>
</dbReference>
<feature type="transmembrane region" description="Helical" evidence="1">
    <location>
        <begin position="403"/>
        <end position="421"/>
    </location>
</feature>
<feature type="transmembrane region" description="Helical" evidence="1">
    <location>
        <begin position="287"/>
        <end position="305"/>
    </location>
</feature>
<keyword evidence="1" id="KW-0472">Membrane</keyword>
<feature type="transmembrane region" description="Helical" evidence="1">
    <location>
        <begin position="58"/>
        <end position="86"/>
    </location>
</feature>
<sequence>MKNTEDSKLLLHHFLPNWERYLLMSIVPIYFMLISLTQQNPMSIFEGVREIIVQPDILITDYFVVGGVGAAFFNAGCLTIISLGLLCIAKSNFDGSCIMASCLMFGFSLFGKNLLNIWAIILGYALYAKIHRVPFRKYLHIGLCGTTLSPIITQILLIPNIPDVLQLLLALAVGLVIGYVLVPISLHTKHAHMGYSLYNAGFACGIIATIVISLMKSFGVKIESRLVWDTDHRLFGFYSLLALFLVLMLLSLFFGRKETILGYRDILKESGQGNPDYLKKYGDYPTIFNMGVNGLAMTLILYILGGDFNGPTIGSIFCLVGFSATGKHLRNILPVIFGVILAGFLKVWSVQDPSSTLTLILVTTLAPIAGEFGIFWGIAAGFLHSSVALNVGILYNGTNLYNNGFAGGVVAIFLVPIILAIKDRQKPMAIYDEEAKKLAIKDKLFDKPEVKLPKNIFWK</sequence>
<proteinExistence type="predicted"/>
<dbReference type="GeneID" id="85014820"/>
<dbReference type="RefSeq" id="WP_183683904.1">
    <property type="nucleotide sequence ID" value="NZ_JACHHH010000005.1"/>
</dbReference>
<feature type="transmembrane region" description="Helical" evidence="1">
    <location>
        <begin position="138"/>
        <end position="158"/>
    </location>
</feature>
<reference evidence="2 3" key="1">
    <citation type="submission" date="2020-08" db="EMBL/GenBank/DDBJ databases">
        <title>Genomic Encyclopedia of Type Strains, Phase IV (KMG-IV): sequencing the most valuable type-strain genomes for metagenomic binning, comparative biology and taxonomic classification.</title>
        <authorList>
            <person name="Goeker M."/>
        </authorList>
    </citation>
    <scope>NUCLEOTIDE SEQUENCE [LARGE SCALE GENOMIC DNA]</scope>
    <source>
        <strain evidence="2 3">DSM 17245</strain>
    </source>
</reference>
<dbReference type="EMBL" id="JACHHH010000005">
    <property type="protein sequence ID" value="MBB6041300.1"/>
    <property type="molecule type" value="Genomic_DNA"/>
</dbReference>
<name>A0A7W9W1W9_9FIRM</name>
<evidence type="ECO:0000256" key="1">
    <source>
        <dbReference type="SAM" id="Phobius"/>
    </source>
</evidence>
<dbReference type="Pfam" id="PF07613">
    <property type="entry name" value="DUF1576"/>
    <property type="match status" value="2"/>
</dbReference>
<dbReference type="AlphaFoldDB" id="A0A7W9W1W9"/>
<keyword evidence="1" id="KW-0812">Transmembrane</keyword>
<keyword evidence="1" id="KW-1133">Transmembrane helix</keyword>